<feature type="compositionally biased region" description="Low complexity" evidence="5">
    <location>
        <begin position="1"/>
        <end position="16"/>
    </location>
</feature>
<evidence type="ECO:0000256" key="3">
    <source>
        <dbReference type="ARBA" id="ARBA00022989"/>
    </source>
</evidence>
<evidence type="ECO:0000313" key="9">
    <source>
        <dbReference type="Proteomes" id="UP000271974"/>
    </source>
</evidence>
<comment type="caution">
    <text evidence="8">The sequence shown here is derived from an EMBL/GenBank/DDBJ whole genome shotgun (WGS) entry which is preliminary data.</text>
</comment>
<feature type="transmembrane region" description="Helical" evidence="6">
    <location>
        <begin position="290"/>
        <end position="312"/>
    </location>
</feature>
<organism evidence="8 9">
    <name type="scientific">Elysia chlorotica</name>
    <name type="common">Eastern emerald elysia</name>
    <name type="synonym">Sea slug</name>
    <dbReference type="NCBI Taxonomy" id="188477"/>
    <lineage>
        <taxon>Eukaryota</taxon>
        <taxon>Metazoa</taxon>
        <taxon>Spiralia</taxon>
        <taxon>Lophotrochozoa</taxon>
        <taxon>Mollusca</taxon>
        <taxon>Gastropoda</taxon>
        <taxon>Heterobranchia</taxon>
        <taxon>Euthyneura</taxon>
        <taxon>Panpulmonata</taxon>
        <taxon>Sacoglossa</taxon>
        <taxon>Placobranchoidea</taxon>
        <taxon>Plakobranchidae</taxon>
        <taxon>Elysia</taxon>
    </lineage>
</organism>
<evidence type="ECO:0000313" key="8">
    <source>
        <dbReference type="EMBL" id="RUS81086.1"/>
    </source>
</evidence>
<feature type="domain" description="Major facilitator superfamily (MFS) profile" evidence="7">
    <location>
        <begin position="154"/>
        <end position="577"/>
    </location>
</feature>
<feature type="transmembrane region" description="Helical" evidence="6">
    <location>
        <begin position="428"/>
        <end position="450"/>
    </location>
</feature>
<dbReference type="EMBL" id="RQTK01000356">
    <property type="protein sequence ID" value="RUS81086.1"/>
    <property type="molecule type" value="Genomic_DNA"/>
</dbReference>
<dbReference type="InterPro" id="IPR020846">
    <property type="entry name" value="MFS_dom"/>
</dbReference>
<reference evidence="8 9" key="1">
    <citation type="submission" date="2019-01" db="EMBL/GenBank/DDBJ databases">
        <title>A draft genome assembly of the solar-powered sea slug Elysia chlorotica.</title>
        <authorList>
            <person name="Cai H."/>
            <person name="Li Q."/>
            <person name="Fang X."/>
            <person name="Li J."/>
            <person name="Curtis N.E."/>
            <person name="Altenburger A."/>
            <person name="Shibata T."/>
            <person name="Feng M."/>
            <person name="Maeda T."/>
            <person name="Schwartz J.A."/>
            <person name="Shigenobu S."/>
            <person name="Lundholm N."/>
            <person name="Nishiyama T."/>
            <person name="Yang H."/>
            <person name="Hasebe M."/>
            <person name="Li S."/>
            <person name="Pierce S.K."/>
            <person name="Wang J."/>
        </authorList>
    </citation>
    <scope>NUCLEOTIDE SEQUENCE [LARGE SCALE GENOMIC DNA]</scope>
    <source>
        <strain evidence="8">EC2010</strain>
        <tissue evidence="8">Whole organism of an adult</tissue>
    </source>
</reference>
<gene>
    <name evidence="8" type="ORF">EGW08_011172</name>
</gene>
<feature type="transmembrane region" description="Helical" evidence="6">
    <location>
        <begin position="318"/>
        <end position="337"/>
    </location>
</feature>
<keyword evidence="2 6" id="KW-0812">Transmembrane</keyword>
<feature type="transmembrane region" description="Helical" evidence="6">
    <location>
        <begin position="402"/>
        <end position="422"/>
    </location>
</feature>
<dbReference type="OrthoDB" id="6135864at2759"/>
<dbReference type="GO" id="GO:0016020">
    <property type="term" value="C:membrane"/>
    <property type="evidence" value="ECO:0007669"/>
    <property type="project" value="UniProtKB-SubCell"/>
</dbReference>
<dbReference type="CDD" id="cd17317">
    <property type="entry name" value="MFS_SLC22"/>
    <property type="match status" value="1"/>
</dbReference>
<feature type="transmembrane region" description="Helical" evidence="6">
    <location>
        <begin position="457"/>
        <end position="475"/>
    </location>
</feature>
<dbReference type="InterPro" id="IPR036259">
    <property type="entry name" value="MFS_trans_sf"/>
</dbReference>
<dbReference type="Gene3D" id="1.20.1250.20">
    <property type="entry name" value="MFS general substrate transporter like domains"/>
    <property type="match status" value="1"/>
</dbReference>
<evidence type="ECO:0000256" key="6">
    <source>
        <dbReference type="SAM" id="Phobius"/>
    </source>
</evidence>
<proteinExistence type="predicted"/>
<evidence type="ECO:0000256" key="1">
    <source>
        <dbReference type="ARBA" id="ARBA00004141"/>
    </source>
</evidence>
<feature type="transmembrane region" description="Helical" evidence="6">
    <location>
        <begin position="552"/>
        <end position="572"/>
    </location>
</feature>
<feature type="transmembrane region" description="Helical" evidence="6">
    <location>
        <begin position="481"/>
        <end position="505"/>
    </location>
</feature>
<protein>
    <recommendedName>
        <fullName evidence="7">Major facilitator superfamily (MFS) profile domain-containing protein</fullName>
    </recommendedName>
</protein>
<dbReference type="Pfam" id="PF00083">
    <property type="entry name" value="Sugar_tr"/>
    <property type="match status" value="1"/>
</dbReference>
<dbReference type="AlphaFoldDB" id="A0A433THU7"/>
<dbReference type="PANTHER" id="PTHR24064">
    <property type="entry name" value="SOLUTE CARRIER FAMILY 22 MEMBER"/>
    <property type="match status" value="1"/>
</dbReference>
<comment type="subcellular location">
    <subcellularLocation>
        <location evidence="1">Membrane</location>
        <topology evidence="1">Multi-pass membrane protein</topology>
    </subcellularLocation>
</comment>
<keyword evidence="4 6" id="KW-0472">Membrane</keyword>
<feature type="region of interest" description="Disordered" evidence="5">
    <location>
        <begin position="1"/>
        <end position="38"/>
    </location>
</feature>
<dbReference type="Proteomes" id="UP000271974">
    <property type="component" value="Unassembled WGS sequence"/>
</dbReference>
<keyword evidence="3 6" id="KW-1133">Transmembrane helix</keyword>
<name>A0A433THU7_ELYCH</name>
<evidence type="ECO:0000256" key="5">
    <source>
        <dbReference type="SAM" id="MobiDB-lite"/>
    </source>
</evidence>
<dbReference type="InterPro" id="IPR005828">
    <property type="entry name" value="MFS_sugar_transport-like"/>
</dbReference>
<keyword evidence="9" id="KW-1185">Reference proteome</keyword>
<feature type="transmembrane region" description="Helical" evidence="6">
    <location>
        <begin position="258"/>
        <end position="278"/>
    </location>
</feature>
<evidence type="ECO:0000256" key="2">
    <source>
        <dbReference type="ARBA" id="ARBA00022692"/>
    </source>
</evidence>
<dbReference type="STRING" id="188477.A0A433THU7"/>
<dbReference type="GO" id="GO:0022857">
    <property type="term" value="F:transmembrane transporter activity"/>
    <property type="evidence" value="ECO:0007669"/>
    <property type="project" value="InterPro"/>
</dbReference>
<evidence type="ECO:0000256" key="4">
    <source>
        <dbReference type="ARBA" id="ARBA00023136"/>
    </source>
</evidence>
<sequence length="607" mass="67685">MSGSNTKTKGNGTQGTVHDANRLSPTDSQREEEEVGAHTVLIKNGKEQQQPFQPNEKDEGNKTFEDVFHIIGHDGRFQIMLLVIVVLTNVIVELQNVNTVFTLTTPQHRCKIPELDGDTYAISSESQRKLVDRYIPRDDDRTYRKCHIIVSDTNDTSSVSADFRTGNTSGELRRCSQWVYDKTVMKSNLVSELDLVCERTVIRSHVNMVLFGGKMAAAFLQGYLSDLFGRRPSLIISCCGMLVTAVGSAFVFDTITLLVSRFMAGFLATYLYLSIYVLGIEFLTIRQRSLLSMFTRLIFGICDLYMALMAYLLRDWQFLLLAFAWPAVFALGSSWFMPESPRWLFSKNQVEKAEQQIQRIAKMNGKTVPKDILKQMGKSNEKAKHTVLQLFGDLRLTIRWTILYINWIVICMSAYGLAFNISNMGGNIFINFAISGLLDAIISFANTFVVNKFSRKYFYFCCSSFGAVACILTFLPIVMGAPTWCVVALSLIGKASIVAAYPLLYTYSAELYPTSHRGIGLGSCSMMSRIGGLLSPYIADLGVFFTGKMASVLPQIVFGTCAIMGALLILILPDTSGVELPETLADIREKSRKLSKPTAQEEETVLA</sequence>
<feature type="transmembrane region" description="Helical" evidence="6">
    <location>
        <begin position="234"/>
        <end position="252"/>
    </location>
</feature>
<accession>A0A433THU7</accession>
<dbReference type="SUPFAM" id="SSF103473">
    <property type="entry name" value="MFS general substrate transporter"/>
    <property type="match status" value="1"/>
</dbReference>
<feature type="transmembrane region" description="Helical" evidence="6">
    <location>
        <begin position="526"/>
        <end position="546"/>
    </location>
</feature>
<evidence type="ECO:0000259" key="7">
    <source>
        <dbReference type="PROSITE" id="PS50850"/>
    </source>
</evidence>
<dbReference type="PROSITE" id="PS50850">
    <property type="entry name" value="MFS"/>
    <property type="match status" value="1"/>
</dbReference>